<organism evidence="1 2">
    <name type="scientific">Pseudogymnoascus verrucosus</name>
    <dbReference type="NCBI Taxonomy" id="342668"/>
    <lineage>
        <taxon>Eukaryota</taxon>
        <taxon>Fungi</taxon>
        <taxon>Dikarya</taxon>
        <taxon>Ascomycota</taxon>
        <taxon>Pezizomycotina</taxon>
        <taxon>Leotiomycetes</taxon>
        <taxon>Thelebolales</taxon>
        <taxon>Thelebolaceae</taxon>
        <taxon>Pseudogymnoascus</taxon>
    </lineage>
</organism>
<evidence type="ECO:0000313" key="1">
    <source>
        <dbReference type="EMBL" id="OBT97829.1"/>
    </source>
</evidence>
<dbReference type="EMBL" id="KV460220">
    <property type="protein sequence ID" value="OBT97829.1"/>
    <property type="molecule type" value="Genomic_DNA"/>
</dbReference>
<dbReference type="Proteomes" id="UP000091956">
    <property type="component" value="Unassembled WGS sequence"/>
</dbReference>
<dbReference type="GeneID" id="28838456"/>
<evidence type="ECO:0000313" key="2">
    <source>
        <dbReference type="Proteomes" id="UP000091956"/>
    </source>
</evidence>
<accession>A0A1B8GPQ6</accession>
<reference evidence="2" key="2">
    <citation type="journal article" date="2018" name="Nat. Commun.">
        <title>Extreme sensitivity to ultraviolet light in the fungal pathogen causing white-nose syndrome of bats.</title>
        <authorList>
            <person name="Palmer J.M."/>
            <person name="Drees K.P."/>
            <person name="Foster J.T."/>
            <person name="Lindner D.L."/>
        </authorList>
    </citation>
    <scope>NUCLEOTIDE SEQUENCE [LARGE SCALE GENOMIC DNA]</scope>
    <source>
        <strain evidence="2">UAMH 10579</strain>
    </source>
</reference>
<reference evidence="1 2" key="1">
    <citation type="submission" date="2016-03" db="EMBL/GenBank/DDBJ databases">
        <title>Comparative genomics of Pseudogymnoascus destructans, the fungus causing white-nose syndrome of bats.</title>
        <authorList>
            <person name="Palmer J.M."/>
            <person name="Drees K.P."/>
            <person name="Foster J.T."/>
            <person name="Lindner D.L."/>
        </authorList>
    </citation>
    <scope>NUCLEOTIDE SEQUENCE [LARGE SCALE GENOMIC DNA]</scope>
    <source>
        <strain evidence="1 2">UAMH 10579</strain>
    </source>
</reference>
<keyword evidence="2" id="KW-1185">Reference proteome</keyword>
<gene>
    <name evidence="1" type="ORF">VE01_05070</name>
</gene>
<dbReference type="RefSeq" id="XP_018131562.1">
    <property type="nucleotide sequence ID" value="XM_018274536.2"/>
</dbReference>
<proteinExistence type="predicted"/>
<name>A0A1B8GPQ6_9PEZI</name>
<protein>
    <submittedName>
        <fullName evidence="1">Uncharacterized protein</fullName>
    </submittedName>
</protein>
<sequence length="254" mass="28286">MRRSLLPVEPWPASRDAPISDNDRLTLRFPIIISQDSLISSAEKLQELVGLPTLPPVVTTRTAPRRWAPRRGEVLEATPADREVQICHVDGDQLDKIEEATEGESISVWFRGMRRDAWMAESLKLVSQNLDIGESLSSQQTLSAEEANLEETQTAHTSPWSAGAWQAAHEAYSSGTDKPPPRFPIIISQDSVISSAEKLQQLADLPTLPQIETTRTAPRRWEDLDAPPADDREVYICDVDLGQQIKIEDTTESV</sequence>
<dbReference type="OrthoDB" id="3438952at2759"/>
<dbReference type="AlphaFoldDB" id="A0A1B8GPQ6"/>